<evidence type="ECO:0000259" key="2">
    <source>
        <dbReference type="PROSITE" id="PS50206"/>
    </source>
</evidence>
<dbReference type="RefSeq" id="WP_121908824.1">
    <property type="nucleotide sequence ID" value="NZ_REFC01000016.1"/>
</dbReference>
<evidence type="ECO:0000313" key="4">
    <source>
        <dbReference type="Proteomes" id="UP000271339"/>
    </source>
</evidence>
<accession>A0A3L9YFS4</accession>
<dbReference type="CDD" id="cd00158">
    <property type="entry name" value="RHOD"/>
    <property type="match status" value="1"/>
</dbReference>
<dbReference type="EMBL" id="REFC01000016">
    <property type="protein sequence ID" value="RMA56788.1"/>
    <property type="molecule type" value="Genomic_DNA"/>
</dbReference>
<feature type="chain" id="PRO_5018124719" evidence="1">
    <location>
        <begin position="21"/>
        <end position="132"/>
    </location>
</feature>
<gene>
    <name evidence="3" type="ORF">BXY75_3307</name>
</gene>
<dbReference type="InterPro" id="IPR050229">
    <property type="entry name" value="GlpE_sulfurtransferase"/>
</dbReference>
<dbReference type="Gene3D" id="3.40.250.10">
    <property type="entry name" value="Rhodanese-like domain"/>
    <property type="match status" value="1"/>
</dbReference>
<sequence>MKKLLLIAIFSCAIALQSCAQKEAAAIKVISPQEVYDAIYSPSSDAQLLDVRTDQEYGVSHLKNAQNICVTTSDFQEKVKTLDKNKPVYVYCKKGGRSAKAAKILADLGFKEIYDMQGGLTNWEDNELEVEN</sequence>
<dbReference type="PROSITE" id="PS51257">
    <property type="entry name" value="PROKAR_LIPOPROTEIN"/>
    <property type="match status" value="1"/>
</dbReference>
<proteinExistence type="predicted"/>
<protein>
    <submittedName>
        <fullName evidence="3">Rhodanese-related sulfurtransferase</fullName>
    </submittedName>
</protein>
<evidence type="ECO:0000313" key="3">
    <source>
        <dbReference type="EMBL" id="RMA56788.1"/>
    </source>
</evidence>
<dbReference type="PANTHER" id="PTHR43031">
    <property type="entry name" value="FAD-DEPENDENT OXIDOREDUCTASE"/>
    <property type="match status" value="1"/>
</dbReference>
<keyword evidence="1" id="KW-0732">Signal</keyword>
<dbReference type="InterPro" id="IPR001763">
    <property type="entry name" value="Rhodanese-like_dom"/>
</dbReference>
<reference evidence="3 4" key="1">
    <citation type="submission" date="2018-10" db="EMBL/GenBank/DDBJ databases">
        <title>Genomic Encyclopedia of Archaeal and Bacterial Type Strains, Phase II (KMG-II): from individual species to whole genera.</title>
        <authorList>
            <person name="Goeker M."/>
        </authorList>
    </citation>
    <scope>NUCLEOTIDE SEQUENCE [LARGE SCALE GENOMIC DNA]</scope>
    <source>
        <strain evidence="3 4">DSM 23424</strain>
    </source>
</reference>
<feature type="signal peptide" evidence="1">
    <location>
        <begin position="1"/>
        <end position="20"/>
    </location>
</feature>
<evidence type="ECO:0000256" key="1">
    <source>
        <dbReference type="SAM" id="SignalP"/>
    </source>
</evidence>
<dbReference type="InterPro" id="IPR036873">
    <property type="entry name" value="Rhodanese-like_dom_sf"/>
</dbReference>
<dbReference type="OrthoDB" id="9808735at2"/>
<dbReference type="SUPFAM" id="SSF52821">
    <property type="entry name" value="Rhodanese/Cell cycle control phosphatase"/>
    <property type="match status" value="1"/>
</dbReference>
<dbReference type="PANTHER" id="PTHR43031:SF18">
    <property type="entry name" value="RHODANESE-RELATED SULFURTRANSFERASES"/>
    <property type="match status" value="1"/>
</dbReference>
<keyword evidence="4" id="KW-1185">Reference proteome</keyword>
<dbReference type="GO" id="GO:0016740">
    <property type="term" value="F:transferase activity"/>
    <property type="evidence" value="ECO:0007669"/>
    <property type="project" value="UniProtKB-KW"/>
</dbReference>
<organism evidence="3 4">
    <name type="scientific">Ulvibacter antarcticus</name>
    <dbReference type="NCBI Taxonomy" id="442714"/>
    <lineage>
        <taxon>Bacteria</taxon>
        <taxon>Pseudomonadati</taxon>
        <taxon>Bacteroidota</taxon>
        <taxon>Flavobacteriia</taxon>
        <taxon>Flavobacteriales</taxon>
        <taxon>Flavobacteriaceae</taxon>
        <taxon>Ulvibacter</taxon>
    </lineage>
</organism>
<feature type="domain" description="Rhodanese" evidence="2">
    <location>
        <begin position="42"/>
        <end position="132"/>
    </location>
</feature>
<comment type="caution">
    <text evidence="3">The sequence shown here is derived from an EMBL/GenBank/DDBJ whole genome shotgun (WGS) entry which is preliminary data.</text>
</comment>
<dbReference type="SMART" id="SM00450">
    <property type="entry name" value="RHOD"/>
    <property type="match status" value="1"/>
</dbReference>
<dbReference type="Pfam" id="PF00581">
    <property type="entry name" value="Rhodanese"/>
    <property type="match status" value="1"/>
</dbReference>
<dbReference type="Proteomes" id="UP000271339">
    <property type="component" value="Unassembled WGS sequence"/>
</dbReference>
<keyword evidence="3" id="KW-0808">Transferase</keyword>
<name>A0A3L9YFS4_9FLAO</name>
<dbReference type="AlphaFoldDB" id="A0A3L9YFS4"/>
<dbReference type="PROSITE" id="PS50206">
    <property type="entry name" value="RHODANESE_3"/>
    <property type="match status" value="1"/>
</dbReference>